<evidence type="ECO:0000256" key="5">
    <source>
        <dbReference type="ARBA" id="ARBA00022692"/>
    </source>
</evidence>
<protein>
    <recommendedName>
        <fullName evidence="11">Vomeronasal type-1 receptor</fullName>
    </recommendedName>
</protein>
<evidence type="ECO:0000313" key="13">
    <source>
        <dbReference type="Proteomes" id="UP000694910"/>
    </source>
</evidence>
<keyword evidence="13" id="KW-1185">Reference proteome</keyword>
<evidence type="ECO:0000256" key="9">
    <source>
        <dbReference type="ARBA" id="ARBA00023170"/>
    </source>
</evidence>
<dbReference type="PROSITE" id="PS50262">
    <property type="entry name" value="G_PROTEIN_RECEP_F1_2"/>
    <property type="match status" value="1"/>
</dbReference>
<evidence type="ECO:0000256" key="7">
    <source>
        <dbReference type="ARBA" id="ARBA00023040"/>
    </source>
</evidence>
<evidence type="ECO:0000256" key="4">
    <source>
        <dbReference type="ARBA" id="ARBA00022507"/>
    </source>
</evidence>
<feature type="transmembrane region" description="Helical" evidence="11">
    <location>
        <begin position="57"/>
        <end position="80"/>
    </location>
</feature>
<dbReference type="RefSeq" id="XP_014649662.1">
    <property type="nucleotide sequence ID" value="XM_014794176.1"/>
</dbReference>
<feature type="transmembrane region" description="Helical" evidence="11">
    <location>
        <begin position="232"/>
        <end position="260"/>
    </location>
</feature>
<comment type="similarity">
    <text evidence="2 11">Belongs to the G-protein coupled receptor 1 family.</text>
</comment>
<feature type="transmembrane region" description="Helical" evidence="11">
    <location>
        <begin position="288"/>
        <end position="312"/>
    </location>
</feature>
<evidence type="ECO:0000256" key="6">
    <source>
        <dbReference type="ARBA" id="ARBA00022989"/>
    </source>
</evidence>
<dbReference type="PANTHER" id="PTHR24062">
    <property type="entry name" value="VOMERONASAL TYPE-1 RECEPTOR"/>
    <property type="match status" value="1"/>
</dbReference>
<dbReference type="InterPro" id="IPR004072">
    <property type="entry name" value="Vmron_rcpt_1"/>
</dbReference>
<keyword evidence="5 11" id="KW-0812">Transmembrane</keyword>
<feature type="transmembrane region" description="Helical" evidence="11">
    <location>
        <begin position="176"/>
        <end position="201"/>
    </location>
</feature>
<reference evidence="14" key="1">
    <citation type="submission" date="2025-08" db="UniProtKB">
        <authorList>
            <consortium name="RefSeq"/>
        </authorList>
    </citation>
    <scope>IDENTIFICATION</scope>
</reference>
<evidence type="ECO:0000256" key="3">
    <source>
        <dbReference type="ARBA" id="ARBA00022475"/>
    </source>
</evidence>
<proteinExistence type="inferred from homology"/>
<keyword evidence="10 11" id="KW-0807">Transducer</keyword>
<accession>A0ABM1DCY1</accession>
<feature type="domain" description="G-protein coupled receptors family 1 profile" evidence="12">
    <location>
        <begin position="71"/>
        <end position="338"/>
    </location>
</feature>
<keyword evidence="9 11" id="KW-0675">Receptor</keyword>
<organism evidence="13 14">
    <name type="scientific">Ceratotherium simum simum</name>
    <name type="common">Southern white rhinoceros</name>
    <dbReference type="NCBI Taxonomy" id="73337"/>
    <lineage>
        <taxon>Eukaryota</taxon>
        <taxon>Metazoa</taxon>
        <taxon>Chordata</taxon>
        <taxon>Craniata</taxon>
        <taxon>Vertebrata</taxon>
        <taxon>Euteleostomi</taxon>
        <taxon>Mammalia</taxon>
        <taxon>Eutheria</taxon>
        <taxon>Laurasiatheria</taxon>
        <taxon>Perissodactyla</taxon>
        <taxon>Rhinocerotidae</taxon>
        <taxon>Ceratotherium</taxon>
    </lineage>
</organism>
<sequence length="365" mass="41837">MDYDLKILFIGRDTKFKTLYGLTGKDHSRLLAQRNDCCHNIKENVLNDRIAYRDMTIAIIFLAQTIVGILGNFSLLYHYLFLYHTGCRLKATDLILKHLTISNTLIILSKGVSQTMEDFGLKYFVNDFGCDLLLYVDRVGRTVSIGTTCLLSVFQTIMISPMNSYCKDLKVKVPRYIGLSISLCWILFMFVNLTFPMYALYVSNKWSMKNMTKKRDFGYCFAIDPEITTGSIYVALIVFPEVSFSVIIIWASGSMIFTLYRHKQRVQHIHRKNISHRSSPESRATQSILILLITFVSFQTLSSIFNLCISLIYKPNRWLVKTASLISGCFPTVSPFLLMSRDCTVSSLFSAWIRKTKFPSLTGKM</sequence>
<feature type="transmembrane region" description="Helical" evidence="11">
    <location>
        <begin position="143"/>
        <end position="164"/>
    </location>
</feature>
<dbReference type="Proteomes" id="UP000694910">
    <property type="component" value="Unplaced"/>
</dbReference>
<keyword evidence="6 11" id="KW-1133">Transmembrane helix</keyword>
<keyword evidence="3 11" id="KW-1003">Cell membrane</keyword>
<dbReference type="Pfam" id="PF03402">
    <property type="entry name" value="V1R"/>
    <property type="match status" value="1"/>
</dbReference>
<keyword evidence="8 11" id="KW-0472">Membrane</keyword>
<comment type="subcellular location">
    <subcellularLocation>
        <location evidence="1 11">Cell membrane</location>
        <topology evidence="1 11">Multi-pass membrane protein</topology>
    </subcellularLocation>
</comment>
<dbReference type="GeneID" id="101394678"/>
<evidence type="ECO:0000313" key="14">
    <source>
        <dbReference type="RefSeq" id="XP_014649662.1"/>
    </source>
</evidence>
<evidence type="ECO:0000256" key="11">
    <source>
        <dbReference type="RuleBase" id="RU364061"/>
    </source>
</evidence>
<evidence type="ECO:0000259" key="12">
    <source>
        <dbReference type="PROSITE" id="PS50262"/>
    </source>
</evidence>
<dbReference type="SUPFAM" id="SSF81321">
    <property type="entry name" value="Family A G protein-coupled receptor-like"/>
    <property type="match status" value="1"/>
</dbReference>
<evidence type="ECO:0000256" key="1">
    <source>
        <dbReference type="ARBA" id="ARBA00004651"/>
    </source>
</evidence>
<evidence type="ECO:0000256" key="2">
    <source>
        <dbReference type="ARBA" id="ARBA00010663"/>
    </source>
</evidence>
<evidence type="ECO:0000256" key="10">
    <source>
        <dbReference type="ARBA" id="ARBA00023224"/>
    </source>
</evidence>
<dbReference type="Gene3D" id="1.20.1070.10">
    <property type="entry name" value="Rhodopsin 7-helix transmembrane proteins"/>
    <property type="match status" value="1"/>
</dbReference>
<keyword evidence="4 11" id="KW-0589">Pheromone response</keyword>
<gene>
    <name evidence="14" type="primary">LOC101394678</name>
</gene>
<evidence type="ECO:0000256" key="8">
    <source>
        <dbReference type="ARBA" id="ARBA00023136"/>
    </source>
</evidence>
<keyword evidence="7 11" id="KW-0297">G-protein coupled receptor</keyword>
<dbReference type="PRINTS" id="PR01534">
    <property type="entry name" value="VOMERONASL1R"/>
</dbReference>
<dbReference type="InterPro" id="IPR017452">
    <property type="entry name" value="GPCR_Rhodpsn_7TM"/>
</dbReference>
<name>A0ABM1DCY1_CERSS</name>